<dbReference type="OrthoDB" id="9797716at2"/>
<dbReference type="GeneID" id="98308245"/>
<dbReference type="SUPFAM" id="SSF46785">
    <property type="entry name" value="Winged helix' DNA-binding domain"/>
    <property type="match status" value="1"/>
</dbReference>
<dbReference type="Pfam" id="PF01022">
    <property type="entry name" value="HTH_5"/>
    <property type="match status" value="1"/>
</dbReference>
<dbReference type="GO" id="GO:0046686">
    <property type="term" value="P:response to cadmium ion"/>
    <property type="evidence" value="ECO:0007669"/>
    <property type="project" value="TreeGrafter"/>
</dbReference>
<proteinExistence type="predicted"/>
<dbReference type="InterPro" id="IPR001845">
    <property type="entry name" value="HTH_ArsR_DNA-bd_dom"/>
</dbReference>
<evidence type="ECO:0000256" key="1">
    <source>
        <dbReference type="ARBA" id="ARBA00023125"/>
    </source>
</evidence>
<dbReference type="NCBIfam" id="NF033788">
    <property type="entry name" value="HTH_metalloreg"/>
    <property type="match status" value="1"/>
</dbReference>
<dbReference type="PANTHER" id="PTHR39168">
    <property type="entry name" value="TRANSCRIPTIONAL REGULATOR-RELATED"/>
    <property type="match status" value="1"/>
</dbReference>
<dbReference type="GO" id="GO:0003700">
    <property type="term" value="F:DNA-binding transcription factor activity"/>
    <property type="evidence" value="ECO:0007669"/>
    <property type="project" value="InterPro"/>
</dbReference>
<dbReference type="InterPro" id="IPR052543">
    <property type="entry name" value="HTH_Metal-responsive_Reg"/>
</dbReference>
<keyword evidence="4" id="KW-1185">Reference proteome</keyword>
<evidence type="ECO:0000313" key="3">
    <source>
        <dbReference type="EMBL" id="KRL98520.1"/>
    </source>
</evidence>
<dbReference type="RefSeq" id="WP_056960896.1">
    <property type="nucleotide sequence ID" value="NZ_AZFQ01000039.1"/>
</dbReference>
<dbReference type="InterPro" id="IPR036390">
    <property type="entry name" value="WH_DNA-bd_sf"/>
</dbReference>
<dbReference type="PATRIC" id="fig|1423801.4.peg.852"/>
<evidence type="ECO:0000259" key="2">
    <source>
        <dbReference type="PROSITE" id="PS50987"/>
    </source>
</evidence>
<comment type="caution">
    <text evidence="3">The sequence shown here is derived from an EMBL/GenBank/DDBJ whole genome shotgun (WGS) entry which is preliminary data.</text>
</comment>
<dbReference type="Proteomes" id="UP000051166">
    <property type="component" value="Unassembled WGS sequence"/>
</dbReference>
<keyword evidence="1" id="KW-0238">DNA-binding</keyword>
<dbReference type="STRING" id="1423801.FD50_GL000839"/>
<dbReference type="PANTHER" id="PTHR39168:SF1">
    <property type="entry name" value="TRANSCRIPTIONAL REGULATORY PROTEIN"/>
    <property type="match status" value="1"/>
</dbReference>
<gene>
    <name evidence="3" type="ORF">FD50_GL000839</name>
</gene>
<dbReference type="GO" id="GO:0003677">
    <property type="term" value="F:DNA binding"/>
    <property type="evidence" value="ECO:0007669"/>
    <property type="project" value="UniProtKB-KW"/>
</dbReference>
<sequence>MPELPDLTAVTKLLADESRVALLSLLLSGRFQTVHELAHAVKITDQTASYHLKRMQALEWVSSYKQGRSVYYHLASEQLAALLENLLNISPRKKINSFKKNQAFKELKAARSCYSHLAGALGVNFLDCLCQKNFVTFQHEQLALTPAGQLFFKDLGIDINKLPSKGPLLKPCLDWTERRFHLAGTLGSAFFKECLRRQWLRYTPASRAVTLSWDGKLFFDSLNNPLV</sequence>
<dbReference type="PROSITE" id="PS50987">
    <property type="entry name" value="HTH_ARSR_2"/>
    <property type="match status" value="1"/>
</dbReference>
<name>A0A0R1V5B7_9LACO</name>
<organism evidence="3 4">
    <name type="scientific">Liquorilactobacillus satsumensis DSM 16230 = JCM 12392</name>
    <dbReference type="NCBI Taxonomy" id="1423801"/>
    <lineage>
        <taxon>Bacteria</taxon>
        <taxon>Bacillati</taxon>
        <taxon>Bacillota</taxon>
        <taxon>Bacilli</taxon>
        <taxon>Lactobacillales</taxon>
        <taxon>Lactobacillaceae</taxon>
        <taxon>Liquorilactobacillus</taxon>
    </lineage>
</organism>
<dbReference type="AlphaFoldDB" id="A0A0R1V5B7"/>
<feature type="domain" description="HTH arsR-type" evidence="2">
    <location>
        <begin position="1"/>
        <end position="94"/>
    </location>
</feature>
<dbReference type="GO" id="GO:0097063">
    <property type="term" value="F:cadmium ion sensor activity"/>
    <property type="evidence" value="ECO:0007669"/>
    <property type="project" value="TreeGrafter"/>
</dbReference>
<dbReference type="CDD" id="cd00090">
    <property type="entry name" value="HTH_ARSR"/>
    <property type="match status" value="1"/>
</dbReference>
<dbReference type="SMART" id="SM00418">
    <property type="entry name" value="HTH_ARSR"/>
    <property type="match status" value="1"/>
</dbReference>
<dbReference type="EMBL" id="AZFQ01000039">
    <property type="protein sequence ID" value="KRL98520.1"/>
    <property type="molecule type" value="Genomic_DNA"/>
</dbReference>
<dbReference type="GO" id="GO:0032791">
    <property type="term" value="F:lead ion binding"/>
    <property type="evidence" value="ECO:0007669"/>
    <property type="project" value="TreeGrafter"/>
</dbReference>
<dbReference type="InterPro" id="IPR011991">
    <property type="entry name" value="ArsR-like_HTH"/>
</dbReference>
<dbReference type="PRINTS" id="PR00778">
    <property type="entry name" value="HTHARSR"/>
</dbReference>
<accession>A0A0R1V5B7</accession>
<dbReference type="GO" id="GO:0010288">
    <property type="term" value="P:response to lead ion"/>
    <property type="evidence" value="ECO:0007669"/>
    <property type="project" value="TreeGrafter"/>
</dbReference>
<dbReference type="InterPro" id="IPR036388">
    <property type="entry name" value="WH-like_DNA-bd_sf"/>
</dbReference>
<dbReference type="Gene3D" id="1.10.10.10">
    <property type="entry name" value="Winged helix-like DNA-binding domain superfamily/Winged helix DNA-binding domain"/>
    <property type="match status" value="1"/>
</dbReference>
<reference evidence="3 4" key="1">
    <citation type="journal article" date="2015" name="Genome Announc.">
        <title>Expanding the biotechnology potential of lactobacilli through comparative genomics of 213 strains and associated genera.</title>
        <authorList>
            <person name="Sun Z."/>
            <person name="Harris H.M."/>
            <person name="McCann A."/>
            <person name="Guo C."/>
            <person name="Argimon S."/>
            <person name="Zhang W."/>
            <person name="Yang X."/>
            <person name="Jeffery I.B."/>
            <person name="Cooney J.C."/>
            <person name="Kagawa T.F."/>
            <person name="Liu W."/>
            <person name="Song Y."/>
            <person name="Salvetti E."/>
            <person name="Wrobel A."/>
            <person name="Rasinkangas P."/>
            <person name="Parkhill J."/>
            <person name="Rea M.C."/>
            <person name="O'Sullivan O."/>
            <person name="Ritari J."/>
            <person name="Douillard F.P."/>
            <person name="Paul Ross R."/>
            <person name="Yang R."/>
            <person name="Briner A.E."/>
            <person name="Felis G.E."/>
            <person name="de Vos W.M."/>
            <person name="Barrangou R."/>
            <person name="Klaenhammer T.R."/>
            <person name="Caufield P.W."/>
            <person name="Cui Y."/>
            <person name="Zhang H."/>
            <person name="O'Toole P.W."/>
        </authorList>
    </citation>
    <scope>NUCLEOTIDE SEQUENCE [LARGE SCALE GENOMIC DNA]</scope>
    <source>
        <strain evidence="3 4">DSM 16230</strain>
    </source>
</reference>
<evidence type="ECO:0000313" key="4">
    <source>
        <dbReference type="Proteomes" id="UP000051166"/>
    </source>
</evidence>
<protein>
    <submittedName>
        <fullName evidence="3">ArsR family transcriptional regulator</fullName>
    </submittedName>
</protein>